<comment type="caution">
    <text evidence="3">The sequence shown here is derived from an EMBL/GenBank/DDBJ whole genome shotgun (WGS) entry which is preliminary data.</text>
</comment>
<gene>
    <name evidence="3" type="ORF">N7472_002189</name>
</gene>
<protein>
    <submittedName>
        <fullName evidence="3">Uncharacterized protein</fullName>
    </submittedName>
</protein>
<sequence length="192" mass="20582">MHFPTLLLLSASLASAQLNPQQFGPGPAGLEHIPGTNGGSNNDQNQNPGQKYNSNGIGKYGGKYVVKYDDDYADYKDPVSRPLTTFVVQPSQAPLNFHGPVYQAPARYNRNPAHPQAPAHQALAAQKAPIQDYNTPSPYGPGKPQVPPSPFIKQSFSKDEGNSFCMGQCFANKNDAKCSKPYGSGVDIGFNG</sequence>
<reference evidence="3" key="1">
    <citation type="submission" date="2022-11" db="EMBL/GenBank/DDBJ databases">
        <authorList>
            <person name="Petersen C."/>
        </authorList>
    </citation>
    <scope>NUCLEOTIDE SEQUENCE</scope>
    <source>
        <strain evidence="3">IBT 16849</strain>
    </source>
</reference>
<feature type="region of interest" description="Disordered" evidence="1">
    <location>
        <begin position="20"/>
        <end position="56"/>
    </location>
</feature>
<dbReference type="OrthoDB" id="4352075at2759"/>
<organism evidence="3 4">
    <name type="scientific">Penicillium cf. griseofulvum</name>
    <dbReference type="NCBI Taxonomy" id="2972120"/>
    <lineage>
        <taxon>Eukaryota</taxon>
        <taxon>Fungi</taxon>
        <taxon>Dikarya</taxon>
        <taxon>Ascomycota</taxon>
        <taxon>Pezizomycotina</taxon>
        <taxon>Eurotiomycetes</taxon>
        <taxon>Eurotiomycetidae</taxon>
        <taxon>Eurotiales</taxon>
        <taxon>Aspergillaceae</taxon>
        <taxon>Penicillium</taxon>
    </lineage>
</organism>
<keyword evidence="2" id="KW-0732">Signal</keyword>
<evidence type="ECO:0000256" key="2">
    <source>
        <dbReference type="SAM" id="SignalP"/>
    </source>
</evidence>
<dbReference type="Proteomes" id="UP001150879">
    <property type="component" value="Unassembled WGS sequence"/>
</dbReference>
<evidence type="ECO:0000313" key="3">
    <source>
        <dbReference type="EMBL" id="KAJ5205741.1"/>
    </source>
</evidence>
<name>A0A9W9MQP1_9EURO</name>
<evidence type="ECO:0000313" key="4">
    <source>
        <dbReference type="Proteomes" id="UP001150879"/>
    </source>
</evidence>
<dbReference type="AlphaFoldDB" id="A0A9W9MQP1"/>
<evidence type="ECO:0000256" key="1">
    <source>
        <dbReference type="SAM" id="MobiDB-lite"/>
    </source>
</evidence>
<keyword evidence="4" id="KW-1185">Reference proteome</keyword>
<feature type="signal peptide" evidence="2">
    <location>
        <begin position="1"/>
        <end position="16"/>
    </location>
</feature>
<accession>A0A9W9MQP1</accession>
<dbReference type="EMBL" id="JAPQKP010000002">
    <property type="protein sequence ID" value="KAJ5205741.1"/>
    <property type="molecule type" value="Genomic_DNA"/>
</dbReference>
<feature type="chain" id="PRO_5040921291" evidence="2">
    <location>
        <begin position="17"/>
        <end position="192"/>
    </location>
</feature>
<reference evidence="3" key="2">
    <citation type="journal article" date="2023" name="IMA Fungus">
        <title>Comparative genomic study of the Penicillium genus elucidates a diverse pangenome and 15 lateral gene transfer events.</title>
        <authorList>
            <person name="Petersen C."/>
            <person name="Sorensen T."/>
            <person name="Nielsen M.R."/>
            <person name="Sondergaard T.E."/>
            <person name="Sorensen J.L."/>
            <person name="Fitzpatrick D.A."/>
            <person name="Frisvad J.C."/>
            <person name="Nielsen K.L."/>
        </authorList>
    </citation>
    <scope>NUCLEOTIDE SEQUENCE</scope>
    <source>
        <strain evidence="3">IBT 16849</strain>
    </source>
</reference>
<proteinExistence type="predicted"/>
<feature type="compositionally biased region" description="Polar residues" evidence="1">
    <location>
        <begin position="39"/>
        <end position="56"/>
    </location>
</feature>